<sequence length="214" mass="23113">MTSPRPLAPDSAHPLPPGAGYLRALRPGDPFSSGELTAMVSDGILRRVVLDAYVPVGVALTRATKVRVLRAVIPQHLQRRGVLGRLGAAWFYDCADVPDPLPILVAKDARTTTTLPHGFSLHQTVFNAFDRVSHEAMSVTSPLRTAVDVALHVDTPEGTRALHWLMASPHLHCPPELVLAALDAVGKKPGRRQALARVRKVGRAVERGYEATGR</sequence>
<keyword evidence="2" id="KW-1185">Reference proteome</keyword>
<dbReference type="Proteomes" id="UP001501446">
    <property type="component" value="Unassembled WGS sequence"/>
</dbReference>
<evidence type="ECO:0008006" key="3">
    <source>
        <dbReference type="Google" id="ProtNLM"/>
    </source>
</evidence>
<proteinExistence type="predicted"/>
<evidence type="ECO:0000313" key="2">
    <source>
        <dbReference type="Proteomes" id="UP001501446"/>
    </source>
</evidence>
<protein>
    <recommendedName>
        <fullName evidence="3">AbiEi antitoxin C-terminal domain-containing protein</fullName>
    </recommendedName>
</protein>
<organism evidence="1 2">
    <name type="scientific">Kocuria gwangalliensis</name>
    <dbReference type="NCBI Taxonomy" id="501592"/>
    <lineage>
        <taxon>Bacteria</taxon>
        <taxon>Bacillati</taxon>
        <taxon>Actinomycetota</taxon>
        <taxon>Actinomycetes</taxon>
        <taxon>Micrococcales</taxon>
        <taxon>Micrococcaceae</taxon>
        <taxon>Kocuria</taxon>
    </lineage>
</organism>
<reference evidence="2" key="1">
    <citation type="journal article" date="2019" name="Int. J. Syst. Evol. Microbiol.">
        <title>The Global Catalogue of Microorganisms (GCM) 10K type strain sequencing project: providing services to taxonomists for standard genome sequencing and annotation.</title>
        <authorList>
            <consortium name="The Broad Institute Genomics Platform"/>
            <consortium name="The Broad Institute Genome Sequencing Center for Infectious Disease"/>
            <person name="Wu L."/>
            <person name="Ma J."/>
        </authorList>
    </citation>
    <scope>NUCLEOTIDE SEQUENCE [LARGE SCALE GENOMIC DNA]</scope>
    <source>
        <strain evidence="2">JCM 18958</strain>
    </source>
</reference>
<name>A0ABP8X7X0_9MICC</name>
<evidence type="ECO:0000313" key="1">
    <source>
        <dbReference type="EMBL" id="GAA4702660.1"/>
    </source>
</evidence>
<accession>A0ABP8X7X0</accession>
<dbReference type="RefSeq" id="WP_345311494.1">
    <property type="nucleotide sequence ID" value="NZ_BAABLN010000033.1"/>
</dbReference>
<gene>
    <name evidence="1" type="ORF">GCM10025781_21540</name>
</gene>
<comment type="caution">
    <text evidence="1">The sequence shown here is derived from an EMBL/GenBank/DDBJ whole genome shotgun (WGS) entry which is preliminary data.</text>
</comment>
<dbReference type="EMBL" id="BAABLN010000033">
    <property type="protein sequence ID" value="GAA4702660.1"/>
    <property type="molecule type" value="Genomic_DNA"/>
</dbReference>